<dbReference type="PANTHER" id="PTHR13261">
    <property type="entry name" value="BRCA2 AND CDKN1A INTERACTING PROTEIN"/>
    <property type="match status" value="1"/>
</dbReference>
<dbReference type="KEGG" id="ehx:EMIHUDRAFT_451637"/>
<dbReference type="RefSeq" id="XP_005768471.1">
    <property type="nucleotide sequence ID" value="XM_005768414.1"/>
</dbReference>
<accession>A0A0D3IXQ7</accession>
<dbReference type="HOGENOM" id="CLU_1263575_0_0_1"/>
<keyword evidence="3" id="KW-1185">Reference proteome</keyword>
<evidence type="ECO:0000313" key="2">
    <source>
        <dbReference type="EnsemblProtists" id="EOD16042"/>
    </source>
</evidence>
<organism evidence="2 3">
    <name type="scientific">Emiliania huxleyi (strain CCMP1516)</name>
    <dbReference type="NCBI Taxonomy" id="280463"/>
    <lineage>
        <taxon>Eukaryota</taxon>
        <taxon>Haptista</taxon>
        <taxon>Haptophyta</taxon>
        <taxon>Prymnesiophyceae</taxon>
        <taxon>Isochrysidales</taxon>
        <taxon>Noelaerhabdaceae</taxon>
        <taxon>Emiliania</taxon>
    </lineage>
</organism>
<proteinExistence type="inferred from homology"/>
<dbReference type="AlphaFoldDB" id="A0A0D3IXQ7"/>
<dbReference type="EnsemblProtists" id="EOD16042">
    <property type="protein sequence ID" value="EOD16042"/>
    <property type="gene ID" value="EMIHUDRAFT_451637"/>
</dbReference>
<sequence>MAQADGAEKELQVEFIFTDPAEEDTPYVRSLLAGGSLCTATGADAAGLAATVANQVEVGTMIKADGALFGFLSAVSLQRHRADPSVGRLISLLGSDRVEDGPLRQRLAGLLAPSGGANVGLLLSERMVNTPVQLVPHAVESLHLDLGWAAANAEPAAERASLTFEWLVLLAHEELLAEGAEAVSLVRGGLPGGGQLLLMLLRPEALAAAVPAMRAVMCD</sequence>
<name>A0A0D3IXQ7_EMIH1</name>
<dbReference type="GeneID" id="17262147"/>
<dbReference type="STRING" id="2903.R1C1R7"/>
<dbReference type="eggNOG" id="KOG3034">
    <property type="taxonomic scope" value="Eukaryota"/>
</dbReference>
<evidence type="ECO:0000256" key="1">
    <source>
        <dbReference type="ARBA" id="ARBA00006781"/>
    </source>
</evidence>
<protein>
    <submittedName>
        <fullName evidence="2">Uncharacterized protein</fullName>
    </submittedName>
</protein>
<dbReference type="PaxDb" id="2903-EOD16042"/>
<dbReference type="Pfam" id="PF13862">
    <property type="entry name" value="BCCIP"/>
    <property type="match status" value="1"/>
</dbReference>
<dbReference type="InterPro" id="IPR025602">
    <property type="entry name" value="BCP1_family"/>
</dbReference>
<reference evidence="2" key="2">
    <citation type="submission" date="2024-10" db="UniProtKB">
        <authorList>
            <consortium name="EnsemblProtists"/>
        </authorList>
    </citation>
    <scope>IDENTIFICATION</scope>
</reference>
<dbReference type="Proteomes" id="UP000013827">
    <property type="component" value="Unassembled WGS sequence"/>
</dbReference>
<reference evidence="3" key="1">
    <citation type="journal article" date="2013" name="Nature">
        <title>Pan genome of the phytoplankton Emiliania underpins its global distribution.</title>
        <authorList>
            <person name="Read B.A."/>
            <person name="Kegel J."/>
            <person name="Klute M.J."/>
            <person name="Kuo A."/>
            <person name="Lefebvre S.C."/>
            <person name="Maumus F."/>
            <person name="Mayer C."/>
            <person name="Miller J."/>
            <person name="Monier A."/>
            <person name="Salamov A."/>
            <person name="Young J."/>
            <person name="Aguilar M."/>
            <person name="Claverie J.M."/>
            <person name="Frickenhaus S."/>
            <person name="Gonzalez K."/>
            <person name="Herman E.K."/>
            <person name="Lin Y.C."/>
            <person name="Napier J."/>
            <person name="Ogata H."/>
            <person name="Sarno A.F."/>
            <person name="Shmutz J."/>
            <person name="Schroeder D."/>
            <person name="de Vargas C."/>
            <person name="Verret F."/>
            <person name="von Dassow P."/>
            <person name="Valentin K."/>
            <person name="Van de Peer Y."/>
            <person name="Wheeler G."/>
            <person name="Dacks J.B."/>
            <person name="Delwiche C.F."/>
            <person name="Dyhrman S.T."/>
            <person name="Glockner G."/>
            <person name="John U."/>
            <person name="Richards T."/>
            <person name="Worden A.Z."/>
            <person name="Zhang X."/>
            <person name="Grigoriev I.V."/>
            <person name="Allen A.E."/>
            <person name="Bidle K."/>
            <person name="Borodovsky M."/>
            <person name="Bowler C."/>
            <person name="Brownlee C."/>
            <person name="Cock J.M."/>
            <person name="Elias M."/>
            <person name="Gladyshev V.N."/>
            <person name="Groth M."/>
            <person name="Guda C."/>
            <person name="Hadaegh A."/>
            <person name="Iglesias-Rodriguez M.D."/>
            <person name="Jenkins J."/>
            <person name="Jones B.M."/>
            <person name="Lawson T."/>
            <person name="Leese F."/>
            <person name="Lindquist E."/>
            <person name="Lobanov A."/>
            <person name="Lomsadze A."/>
            <person name="Malik S.B."/>
            <person name="Marsh M.E."/>
            <person name="Mackinder L."/>
            <person name="Mock T."/>
            <person name="Mueller-Roeber B."/>
            <person name="Pagarete A."/>
            <person name="Parker M."/>
            <person name="Probert I."/>
            <person name="Quesneville H."/>
            <person name="Raines C."/>
            <person name="Rensing S.A."/>
            <person name="Riano-Pachon D.M."/>
            <person name="Richier S."/>
            <person name="Rokitta S."/>
            <person name="Shiraiwa Y."/>
            <person name="Soanes D.M."/>
            <person name="van der Giezen M."/>
            <person name="Wahlund T.M."/>
            <person name="Williams B."/>
            <person name="Wilson W."/>
            <person name="Wolfe G."/>
            <person name="Wurch L.L."/>
        </authorList>
    </citation>
    <scope>NUCLEOTIDE SEQUENCE</scope>
</reference>
<evidence type="ECO:0000313" key="3">
    <source>
        <dbReference type="Proteomes" id="UP000013827"/>
    </source>
</evidence>
<dbReference type="PANTHER" id="PTHR13261:SF0">
    <property type="entry name" value="BRCA2 AND CDKN1A-INTERACTING PROTEIN"/>
    <property type="match status" value="1"/>
</dbReference>
<dbReference type="GO" id="GO:0005634">
    <property type="term" value="C:nucleus"/>
    <property type="evidence" value="ECO:0007669"/>
    <property type="project" value="TreeGrafter"/>
</dbReference>
<comment type="similarity">
    <text evidence="1">Belongs to the BCP1 family.</text>
</comment>